<sequence length="278" mass="30663">MTDFLPSSKRPGIPGIDTSTPSVARAYDYALGGKDNYEVDRELLRQLNQAVPEVNVIAVSNRNFLIRAIRFLALQGGIDQYLDCGSGLPTAENTHQVAQRLNSGASVVYVDNDPAVVAHGRALLEENPHTHFLDANIFEPADVLESEPVKEHLDFTRPLALLQVATMHHHSADMGRDPIDVMRTYIDALPSGSFVAFSHFFDPENEHSAVAHRVQSILNNSISRGYFRTRTEIMKMLEGLELMEPGLVTTDDWWPDGPHLTPLSSAAQCIVAAVGRKP</sequence>
<dbReference type="InParanoid" id="A0A543AR92"/>
<keyword evidence="2" id="KW-1185">Reference proteome</keyword>
<dbReference type="InterPro" id="IPR029063">
    <property type="entry name" value="SAM-dependent_MTases_sf"/>
</dbReference>
<dbReference type="GO" id="GO:0032259">
    <property type="term" value="P:methylation"/>
    <property type="evidence" value="ECO:0007669"/>
    <property type="project" value="UniProtKB-KW"/>
</dbReference>
<organism evidence="1 2">
    <name type="scientific">Stackebrandtia endophytica</name>
    <dbReference type="NCBI Taxonomy" id="1496996"/>
    <lineage>
        <taxon>Bacteria</taxon>
        <taxon>Bacillati</taxon>
        <taxon>Actinomycetota</taxon>
        <taxon>Actinomycetes</taxon>
        <taxon>Glycomycetales</taxon>
        <taxon>Glycomycetaceae</taxon>
        <taxon>Stackebrandtia</taxon>
    </lineage>
</organism>
<dbReference type="OrthoDB" id="5175904at2"/>
<dbReference type="EMBL" id="VFOW01000001">
    <property type="protein sequence ID" value="TQL75103.1"/>
    <property type="molecule type" value="Genomic_DNA"/>
</dbReference>
<proteinExistence type="predicted"/>
<dbReference type="RefSeq" id="WP_142034716.1">
    <property type="nucleotide sequence ID" value="NZ_JBHTGS010000002.1"/>
</dbReference>
<dbReference type="Pfam" id="PF04672">
    <property type="entry name" value="Methyltransf_19"/>
    <property type="match status" value="1"/>
</dbReference>
<evidence type="ECO:0000313" key="2">
    <source>
        <dbReference type="Proteomes" id="UP000317043"/>
    </source>
</evidence>
<keyword evidence="1" id="KW-0489">Methyltransferase</keyword>
<dbReference type="Gene3D" id="3.40.50.150">
    <property type="entry name" value="Vaccinia Virus protein VP39"/>
    <property type="match status" value="1"/>
</dbReference>
<evidence type="ECO:0000313" key="1">
    <source>
        <dbReference type="EMBL" id="TQL75103.1"/>
    </source>
</evidence>
<keyword evidence="1" id="KW-0808">Transferase</keyword>
<protein>
    <submittedName>
        <fullName evidence="1">S-adenosyl methyltransferase</fullName>
    </submittedName>
</protein>
<comment type="caution">
    <text evidence="1">The sequence shown here is derived from an EMBL/GenBank/DDBJ whole genome shotgun (WGS) entry which is preliminary data.</text>
</comment>
<dbReference type="AlphaFoldDB" id="A0A543AR92"/>
<accession>A0A543AR92</accession>
<dbReference type="GO" id="GO:0008168">
    <property type="term" value="F:methyltransferase activity"/>
    <property type="evidence" value="ECO:0007669"/>
    <property type="project" value="UniProtKB-KW"/>
</dbReference>
<dbReference type="PIRSF" id="PIRSF017393">
    <property type="entry name" value="MTase_SAV2177"/>
    <property type="match status" value="1"/>
</dbReference>
<dbReference type="Proteomes" id="UP000317043">
    <property type="component" value="Unassembled WGS sequence"/>
</dbReference>
<dbReference type="InterPro" id="IPR006764">
    <property type="entry name" value="SAM_dep_MeTrfase_SAV2177_type"/>
</dbReference>
<reference evidence="1 2" key="1">
    <citation type="submission" date="2019-06" db="EMBL/GenBank/DDBJ databases">
        <title>Sequencing the genomes of 1000 actinobacteria strains.</title>
        <authorList>
            <person name="Klenk H.-P."/>
        </authorList>
    </citation>
    <scope>NUCLEOTIDE SEQUENCE [LARGE SCALE GENOMIC DNA]</scope>
    <source>
        <strain evidence="1 2">DSM 45928</strain>
    </source>
</reference>
<dbReference type="SUPFAM" id="SSF53335">
    <property type="entry name" value="S-adenosyl-L-methionine-dependent methyltransferases"/>
    <property type="match status" value="1"/>
</dbReference>
<gene>
    <name evidence="1" type="ORF">FB566_0595</name>
</gene>
<name>A0A543AR92_9ACTN</name>